<dbReference type="PANTHER" id="PTHR13117:SF5">
    <property type="entry name" value="PROTEIN RFT1 HOMOLOG"/>
    <property type="match status" value="1"/>
</dbReference>
<feature type="transmembrane region" description="Helical" evidence="9">
    <location>
        <begin position="67"/>
        <end position="88"/>
    </location>
</feature>
<feature type="transmembrane region" description="Helical" evidence="9">
    <location>
        <begin position="125"/>
        <end position="150"/>
    </location>
</feature>
<keyword evidence="4 9" id="KW-0812">Transmembrane</keyword>
<evidence type="ECO:0000313" key="11">
    <source>
        <dbReference type="Proteomes" id="UP000276776"/>
    </source>
</evidence>
<comment type="pathway">
    <text evidence="2">Protein modification; protein glycosylation.</text>
</comment>
<comment type="similarity">
    <text evidence="3 9">Belongs to the RFT1 family.</text>
</comment>
<evidence type="ECO:0000256" key="7">
    <source>
        <dbReference type="ARBA" id="ARBA00023136"/>
    </source>
</evidence>
<dbReference type="Proteomes" id="UP000276776">
    <property type="component" value="Unassembled WGS sequence"/>
</dbReference>
<dbReference type="OrthoDB" id="9979195at2759"/>
<evidence type="ECO:0000313" key="10">
    <source>
        <dbReference type="EMBL" id="VDN05301.1"/>
    </source>
</evidence>
<feature type="transmembrane region" description="Helical" evidence="9">
    <location>
        <begin position="408"/>
        <end position="428"/>
    </location>
</feature>
<dbReference type="OMA" id="QANCINI"/>
<dbReference type="STRING" id="103827.A0A0N5D4C9"/>
<feature type="transmembrane region" description="Helical" evidence="9">
    <location>
        <begin position="100"/>
        <end position="119"/>
    </location>
</feature>
<feature type="transmembrane region" description="Helical" evidence="9">
    <location>
        <begin position="34"/>
        <end position="55"/>
    </location>
</feature>
<protein>
    <recommendedName>
        <fullName evidence="9">Protein RFT1 homolog</fullName>
    </recommendedName>
</protein>
<keyword evidence="6 9" id="KW-1133">Transmembrane helix</keyword>
<comment type="subcellular location">
    <subcellularLocation>
        <location evidence="1 9">Endoplasmic reticulum membrane</location>
        <topology evidence="1 9">Multi-pass membrane protein</topology>
    </subcellularLocation>
</comment>
<evidence type="ECO:0000256" key="6">
    <source>
        <dbReference type="ARBA" id="ARBA00022989"/>
    </source>
</evidence>
<feature type="transmembrane region" description="Helical" evidence="9">
    <location>
        <begin position="273"/>
        <end position="292"/>
    </location>
</feature>
<dbReference type="AlphaFoldDB" id="A0A0N5D4C9"/>
<accession>A0A0N5D4C9</accession>
<comment type="function">
    <text evidence="8 9">Intramembrane glycolipid transporter that operates in the biosynthetic pathway of dolichol-linked oligosaccharides, the glycan precursors employed in protein asparagine (N)-glycosylation. The sequential addition of sugars to dolichol pyrophosphate produces dolichol-linked oligosaccharides containing fourteen sugars, including two GlcNAcs, nine mannoses and three glucoses. Once assembled, the oligosaccharide is transferred from the lipid to nascent proteins by oligosaccharyltransferases. The assembly of dolichol-linked oligosaccharides begins on the cytosolic side of the endoplasmic reticulum membrane and finishes in its lumen. RFT1 could mediate the translocation of the cytosolically oriented intermediate DolPP-GlcNAc2Man5, produced by ALG11, into the ER lumen where dolichol-linked oligosaccharides assembly continues. However, the intramembrane lipid transporter activity could not be confirmed in vitro.</text>
</comment>
<reference evidence="10 11" key="2">
    <citation type="submission" date="2018-11" db="EMBL/GenBank/DDBJ databases">
        <authorList>
            <consortium name="Pathogen Informatics"/>
        </authorList>
    </citation>
    <scope>NUCLEOTIDE SEQUENCE [LARGE SCALE GENOMIC DNA]</scope>
</reference>
<evidence type="ECO:0000313" key="12">
    <source>
        <dbReference type="WBParaSite" id="TCLT_0000781901-mRNA-1"/>
    </source>
</evidence>
<dbReference type="WBParaSite" id="TCLT_0000781901-mRNA-1">
    <property type="protein sequence ID" value="TCLT_0000781901-mRNA-1"/>
    <property type="gene ID" value="TCLT_0000781901"/>
</dbReference>
<sequence>MLFYSTTIFLIRDPFRKVFLSSDVPLSVVITHTWFAPILCPFIAILLYFCFWLPFTTLPSTSLVPSYSFALSTFAISAWLESFAEPYVILSLRYGLDAQYAFIQAFLLIMQRVFVLVLVNTMSFVPVYAFCFAQVLSSCCYTLLCIYLLISNIRRAGISIKGFDVVYLYPHFPGALSKENMSVLGTFMVHSIFKQVLTDGTGYVLTFTNFFTLSDQAVFDAVEKIGSLVARIIFAPVEHSAYLYFSSCFRRASSMESRNEVEVKKGLNAMNGLLHIVAVIGIVVFTFALTYSPLVVKLYGGDLLVNSLGANILRFYCFYIIVIAINGVTECFAMATMSKEQLCSHGWFLVLSSPLHILLSSLLSYVLGSYGLILANVINMVMRIAYCWQHVRRFSCGQVNFLKIFPDFSTNFILFFCLIITSISLLIFGQVDGIMYSAAHVAVGGALLLVVVNHVYQNDIQLAKFLHDRFLEVHED</sequence>
<keyword evidence="5" id="KW-0256">Endoplasmic reticulum</keyword>
<feature type="transmembrane region" description="Helical" evidence="9">
    <location>
        <begin position="434"/>
        <end position="456"/>
    </location>
</feature>
<proteinExistence type="inferred from homology"/>
<reference evidence="12" key="1">
    <citation type="submission" date="2017-02" db="UniProtKB">
        <authorList>
            <consortium name="WormBaseParasite"/>
        </authorList>
    </citation>
    <scope>IDENTIFICATION</scope>
</reference>
<name>A0A0N5D4C9_THECL</name>
<dbReference type="GO" id="GO:0034203">
    <property type="term" value="P:glycolipid translocation"/>
    <property type="evidence" value="ECO:0007669"/>
    <property type="project" value="TreeGrafter"/>
</dbReference>
<evidence type="ECO:0000256" key="2">
    <source>
        <dbReference type="ARBA" id="ARBA00004922"/>
    </source>
</evidence>
<dbReference type="GO" id="GO:0005789">
    <property type="term" value="C:endoplasmic reticulum membrane"/>
    <property type="evidence" value="ECO:0007669"/>
    <property type="project" value="UniProtKB-SubCell"/>
</dbReference>
<evidence type="ECO:0000256" key="4">
    <source>
        <dbReference type="ARBA" id="ARBA00022692"/>
    </source>
</evidence>
<dbReference type="EMBL" id="UYYF01004547">
    <property type="protein sequence ID" value="VDN05301.1"/>
    <property type="molecule type" value="Genomic_DNA"/>
</dbReference>
<dbReference type="Pfam" id="PF04506">
    <property type="entry name" value="Rft-1"/>
    <property type="match status" value="1"/>
</dbReference>
<evidence type="ECO:0000256" key="8">
    <source>
        <dbReference type="ARBA" id="ARBA00045912"/>
    </source>
</evidence>
<feature type="transmembrane region" description="Helical" evidence="9">
    <location>
        <begin position="312"/>
        <end position="335"/>
    </location>
</feature>
<evidence type="ECO:0000256" key="5">
    <source>
        <dbReference type="ARBA" id="ARBA00022824"/>
    </source>
</evidence>
<organism evidence="12">
    <name type="scientific">Thelazia callipaeda</name>
    <name type="common">Oriental eyeworm</name>
    <name type="synonym">Parasitic nematode</name>
    <dbReference type="NCBI Taxonomy" id="103827"/>
    <lineage>
        <taxon>Eukaryota</taxon>
        <taxon>Metazoa</taxon>
        <taxon>Ecdysozoa</taxon>
        <taxon>Nematoda</taxon>
        <taxon>Chromadorea</taxon>
        <taxon>Rhabditida</taxon>
        <taxon>Spirurina</taxon>
        <taxon>Spiruromorpha</taxon>
        <taxon>Thelazioidea</taxon>
        <taxon>Thelaziidae</taxon>
        <taxon>Thelazia</taxon>
    </lineage>
</organism>
<dbReference type="InterPro" id="IPR007594">
    <property type="entry name" value="RFT1"/>
</dbReference>
<dbReference type="PANTHER" id="PTHR13117">
    <property type="entry name" value="ENDOPLASMIC RETICULUM MULTISPAN TRANSMEMBRANE PROTEIN-RELATED"/>
    <property type="match status" value="1"/>
</dbReference>
<evidence type="ECO:0000256" key="9">
    <source>
        <dbReference type="RuleBase" id="RU365067"/>
    </source>
</evidence>
<gene>
    <name evidence="10" type="ORF">TCLT_LOCUS7808</name>
</gene>
<evidence type="ECO:0000256" key="1">
    <source>
        <dbReference type="ARBA" id="ARBA00004477"/>
    </source>
</evidence>
<keyword evidence="11" id="KW-1185">Reference proteome</keyword>
<comment type="caution">
    <text evidence="9">Lacks conserved residue(s) required for the propagation of feature annotation.</text>
</comment>
<dbReference type="GO" id="GO:0006488">
    <property type="term" value="P:dolichol-linked oligosaccharide biosynthetic process"/>
    <property type="evidence" value="ECO:0007669"/>
    <property type="project" value="InterPro"/>
</dbReference>
<keyword evidence="7 9" id="KW-0472">Membrane</keyword>
<evidence type="ECO:0000256" key="3">
    <source>
        <dbReference type="ARBA" id="ARBA00010288"/>
    </source>
</evidence>